<dbReference type="Pfam" id="PF10394">
    <property type="entry name" value="Hat1_N"/>
    <property type="match status" value="1"/>
</dbReference>
<evidence type="ECO:0000256" key="2">
    <source>
        <dbReference type="ARBA" id="ARBA00010543"/>
    </source>
</evidence>
<evidence type="ECO:0000313" key="11">
    <source>
        <dbReference type="EMBL" id="WAR05561.1"/>
    </source>
</evidence>
<dbReference type="InterPro" id="IPR016181">
    <property type="entry name" value="Acyl_CoA_acyltransferase"/>
</dbReference>
<sequence length="342" mass="40741">MHREVICTCAHQGIVPNSFEDYKCDANEVLKESIFGYKNLEIQMYYTAARLNTYLNIRYKDKVSPEKHEGLKPDDVIGSLAKEIPPGYYSNIDDFNGEKREFEIYKTDIECPGFREYHQRLQTFVLFFIDAASFIDVDDDRWSFYLLFEKYKSAGNTMYAIGGYMTVYNYYAYPSRHRPRIRAMEHSYSRHSTTVAMATQTYLTSQRLRDFVDARNCQKLKSFQPDKLKAGFDEDMVREARSKLKLNRRQIKRVYEILRLKVTNVNKKEEYTQYRLEIKRRLNIPFQKNGRDFEKLEKALMPDELSATLSCMTLQQRHQYLQKAFEELEEVYRHVINRLDMA</sequence>
<evidence type="ECO:0000256" key="1">
    <source>
        <dbReference type="ARBA" id="ARBA00004123"/>
    </source>
</evidence>
<comment type="similarity">
    <text evidence="2">Belongs to the HAT1 family.</text>
</comment>
<evidence type="ECO:0000256" key="3">
    <source>
        <dbReference type="ARBA" id="ARBA00013184"/>
    </source>
</evidence>
<dbReference type="InterPro" id="IPR037113">
    <property type="entry name" value="Hat1_N_sf"/>
</dbReference>
<comment type="catalytic activity">
    <reaction evidence="8">
        <text>L-lysyl-[protein] + acetyl-CoA = N(6)-acetyl-L-lysyl-[protein] + CoA + H(+)</text>
        <dbReference type="Rhea" id="RHEA:45948"/>
        <dbReference type="Rhea" id="RHEA-COMP:9752"/>
        <dbReference type="Rhea" id="RHEA-COMP:10731"/>
        <dbReference type="ChEBI" id="CHEBI:15378"/>
        <dbReference type="ChEBI" id="CHEBI:29969"/>
        <dbReference type="ChEBI" id="CHEBI:57287"/>
        <dbReference type="ChEBI" id="CHEBI:57288"/>
        <dbReference type="ChEBI" id="CHEBI:61930"/>
        <dbReference type="EC" id="2.3.1.48"/>
    </reaction>
</comment>
<dbReference type="EC" id="2.3.1.48" evidence="3"/>
<accession>A0ABY7EEG5</accession>
<dbReference type="InterPro" id="IPR017380">
    <property type="entry name" value="Hist_AcTrfase_B-typ_cat-su"/>
</dbReference>
<dbReference type="InterPro" id="IPR019467">
    <property type="entry name" value="Hat1_N"/>
</dbReference>
<dbReference type="EMBL" id="CP111016">
    <property type="protein sequence ID" value="WAR05561.1"/>
    <property type="molecule type" value="Genomic_DNA"/>
</dbReference>
<dbReference type="Proteomes" id="UP001164746">
    <property type="component" value="Chromosome 5"/>
</dbReference>
<proteinExistence type="inferred from homology"/>
<evidence type="ECO:0000256" key="4">
    <source>
        <dbReference type="ARBA" id="ARBA00021268"/>
    </source>
</evidence>
<dbReference type="Pfam" id="PF21183">
    <property type="entry name" value="HAT1_C"/>
    <property type="match status" value="1"/>
</dbReference>
<keyword evidence="7" id="KW-0012">Acyltransferase</keyword>
<evidence type="ECO:0000256" key="8">
    <source>
        <dbReference type="ARBA" id="ARBA00048017"/>
    </source>
</evidence>
<dbReference type="SUPFAM" id="SSF55729">
    <property type="entry name" value="Acyl-CoA N-acyltransferases (Nat)"/>
    <property type="match status" value="1"/>
</dbReference>
<evidence type="ECO:0000313" key="12">
    <source>
        <dbReference type="Proteomes" id="UP001164746"/>
    </source>
</evidence>
<evidence type="ECO:0000256" key="6">
    <source>
        <dbReference type="ARBA" id="ARBA00023242"/>
    </source>
</evidence>
<feature type="domain" description="Histone acetyl transferase HAT1 N-terminal" evidence="9">
    <location>
        <begin position="31"/>
        <end position="96"/>
    </location>
</feature>
<keyword evidence="5" id="KW-0808">Transferase</keyword>
<reference evidence="11" key="1">
    <citation type="submission" date="2022-11" db="EMBL/GenBank/DDBJ databases">
        <title>Centuries of genome instability and evolution in soft-shell clam transmissible cancer (bioRxiv).</title>
        <authorList>
            <person name="Hart S.F.M."/>
            <person name="Yonemitsu M.A."/>
            <person name="Giersch R.M."/>
            <person name="Beal B.F."/>
            <person name="Arriagada G."/>
            <person name="Davis B.W."/>
            <person name="Ostrander E.A."/>
            <person name="Goff S.P."/>
            <person name="Metzger M.J."/>
        </authorList>
    </citation>
    <scope>NUCLEOTIDE SEQUENCE</scope>
    <source>
        <strain evidence="11">MELC-2E11</strain>
        <tissue evidence="11">Siphon/mantle</tissue>
    </source>
</reference>
<gene>
    <name evidence="11" type="ORF">MAR_020930</name>
</gene>
<comment type="subcellular location">
    <subcellularLocation>
        <location evidence="1">Nucleus</location>
    </subcellularLocation>
</comment>
<keyword evidence="6" id="KW-0539">Nucleus</keyword>
<feature type="domain" description="Histone acetyltransferase type B catalytic subunit C-terminal" evidence="10">
    <location>
        <begin position="209"/>
        <end position="260"/>
    </location>
</feature>
<dbReference type="Gene3D" id="1.10.10.390">
    <property type="match status" value="1"/>
</dbReference>
<keyword evidence="12" id="KW-1185">Reference proteome</keyword>
<dbReference type="PANTHER" id="PTHR12046">
    <property type="entry name" value="HISTONE ACETYLTRANSFERASE TYPE B CATALYTIC SUBUNIT"/>
    <property type="match status" value="1"/>
</dbReference>
<name>A0ABY7EEG5_MYAAR</name>
<evidence type="ECO:0000259" key="10">
    <source>
        <dbReference type="Pfam" id="PF21183"/>
    </source>
</evidence>
<dbReference type="InterPro" id="IPR013523">
    <property type="entry name" value="Hist_AcTrfase_HAT1_C"/>
</dbReference>
<protein>
    <recommendedName>
        <fullName evidence="4">Histone acetyltransferase type B catalytic subunit</fullName>
        <ecNumber evidence="3">2.3.1.48</ecNumber>
    </recommendedName>
</protein>
<evidence type="ECO:0000256" key="5">
    <source>
        <dbReference type="ARBA" id="ARBA00022679"/>
    </source>
</evidence>
<dbReference type="InterPro" id="IPR048776">
    <property type="entry name" value="HAT1_C"/>
</dbReference>
<evidence type="ECO:0000259" key="9">
    <source>
        <dbReference type="Pfam" id="PF10394"/>
    </source>
</evidence>
<organism evidence="11 12">
    <name type="scientific">Mya arenaria</name>
    <name type="common">Soft-shell clam</name>
    <dbReference type="NCBI Taxonomy" id="6604"/>
    <lineage>
        <taxon>Eukaryota</taxon>
        <taxon>Metazoa</taxon>
        <taxon>Spiralia</taxon>
        <taxon>Lophotrochozoa</taxon>
        <taxon>Mollusca</taxon>
        <taxon>Bivalvia</taxon>
        <taxon>Autobranchia</taxon>
        <taxon>Heteroconchia</taxon>
        <taxon>Euheterodonta</taxon>
        <taxon>Imparidentia</taxon>
        <taxon>Neoheterodontei</taxon>
        <taxon>Myida</taxon>
        <taxon>Myoidea</taxon>
        <taxon>Myidae</taxon>
        <taxon>Mya</taxon>
    </lineage>
</organism>
<dbReference type="Gene3D" id="3.90.360.10">
    <property type="entry name" value="Histone acetyl transferase 1 (HAT1), N-terminal domain"/>
    <property type="match status" value="1"/>
</dbReference>
<evidence type="ECO:0000256" key="7">
    <source>
        <dbReference type="ARBA" id="ARBA00023315"/>
    </source>
</evidence>